<gene>
    <name evidence="2" type="ORF">HNQ61_005287</name>
</gene>
<proteinExistence type="predicted"/>
<comment type="caution">
    <text evidence="2">The sequence shown here is derived from an EMBL/GenBank/DDBJ whole genome shotgun (WGS) entry which is preliminary data.</text>
</comment>
<accession>A0A841H6Z3</accession>
<evidence type="ECO:0000313" key="2">
    <source>
        <dbReference type="EMBL" id="MBB6073616.1"/>
    </source>
</evidence>
<dbReference type="Proteomes" id="UP000582837">
    <property type="component" value="Unassembled WGS sequence"/>
</dbReference>
<evidence type="ECO:0000313" key="3">
    <source>
        <dbReference type="Proteomes" id="UP000582837"/>
    </source>
</evidence>
<reference evidence="2 3" key="1">
    <citation type="submission" date="2020-08" db="EMBL/GenBank/DDBJ databases">
        <title>Genomic Encyclopedia of Type Strains, Phase IV (KMG-IV): sequencing the most valuable type-strain genomes for metagenomic binning, comparative biology and taxonomic classification.</title>
        <authorList>
            <person name="Goeker M."/>
        </authorList>
    </citation>
    <scope>NUCLEOTIDE SEQUENCE [LARGE SCALE GENOMIC DNA]</scope>
    <source>
        <strain evidence="2 3">DSM 29007</strain>
    </source>
</reference>
<organism evidence="2 3">
    <name type="scientific">Longimicrobium terrae</name>
    <dbReference type="NCBI Taxonomy" id="1639882"/>
    <lineage>
        <taxon>Bacteria</taxon>
        <taxon>Pseudomonadati</taxon>
        <taxon>Gemmatimonadota</taxon>
        <taxon>Longimicrobiia</taxon>
        <taxon>Longimicrobiales</taxon>
        <taxon>Longimicrobiaceae</taxon>
        <taxon>Longimicrobium</taxon>
    </lineage>
</organism>
<keyword evidence="3" id="KW-1185">Reference proteome</keyword>
<sequence length="111" mass="11655">MQDRESQSPVNPGIVEQGLDRQEEMNAGEVDTTDGIRGGPVRERERPDGGQITQREAFSEPGQTGREGALNGARSGGMENRTDQSDPMPGTSANPNHAASRDNPAPGGGLS</sequence>
<dbReference type="EMBL" id="JACHIA010000026">
    <property type="protein sequence ID" value="MBB6073616.1"/>
    <property type="molecule type" value="Genomic_DNA"/>
</dbReference>
<protein>
    <submittedName>
        <fullName evidence="2">Uncharacterized protein</fullName>
    </submittedName>
</protein>
<dbReference type="RefSeq" id="WP_170034115.1">
    <property type="nucleotide sequence ID" value="NZ_JABDTL010000001.1"/>
</dbReference>
<feature type="region of interest" description="Disordered" evidence="1">
    <location>
        <begin position="1"/>
        <end position="111"/>
    </location>
</feature>
<dbReference type="AlphaFoldDB" id="A0A841H6Z3"/>
<evidence type="ECO:0000256" key="1">
    <source>
        <dbReference type="SAM" id="MobiDB-lite"/>
    </source>
</evidence>
<name>A0A841H6Z3_9BACT</name>